<dbReference type="InterPro" id="IPR036640">
    <property type="entry name" value="ABC1_TM_sf"/>
</dbReference>
<dbReference type="InterPro" id="IPR011527">
    <property type="entry name" value="ABC1_TM_dom"/>
</dbReference>
<dbReference type="SUPFAM" id="SSF90123">
    <property type="entry name" value="ABC transporter transmembrane region"/>
    <property type="match status" value="2"/>
</dbReference>
<accession>A0ABR1PC61</accession>
<keyword evidence="4" id="KW-0547">Nucleotide-binding</keyword>
<evidence type="ECO:0000256" key="3">
    <source>
        <dbReference type="ARBA" id="ARBA00022692"/>
    </source>
</evidence>
<dbReference type="Gene3D" id="3.40.50.300">
    <property type="entry name" value="P-loop containing nucleotide triphosphate hydrolases"/>
    <property type="match status" value="1"/>
</dbReference>
<dbReference type="PANTHER" id="PTHR24223">
    <property type="entry name" value="ATP-BINDING CASSETTE SUB-FAMILY C"/>
    <property type="match status" value="1"/>
</dbReference>
<dbReference type="CDD" id="cd03250">
    <property type="entry name" value="ABCC_MRP_domain1"/>
    <property type="match status" value="1"/>
</dbReference>
<evidence type="ECO:0000256" key="9">
    <source>
        <dbReference type="SAM" id="Phobius"/>
    </source>
</evidence>
<evidence type="ECO:0000256" key="4">
    <source>
        <dbReference type="ARBA" id="ARBA00022741"/>
    </source>
</evidence>
<dbReference type="Gene3D" id="1.20.1560.10">
    <property type="entry name" value="ABC transporter type 1, transmembrane domain"/>
    <property type="match status" value="2"/>
</dbReference>
<keyword evidence="3 9" id="KW-0812">Transmembrane</keyword>
<dbReference type="InterPro" id="IPR050173">
    <property type="entry name" value="ABC_transporter_C-like"/>
</dbReference>
<comment type="subcellular location">
    <subcellularLocation>
        <location evidence="1">Membrane</location>
    </subcellularLocation>
</comment>
<protein>
    <recommendedName>
        <fullName evidence="14">ABC transporter</fullName>
    </recommendedName>
</protein>
<evidence type="ECO:0000313" key="12">
    <source>
        <dbReference type="EMBL" id="KAK7732430.1"/>
    </source>
</evidence>
<keyword evidence="2" id="KW-0813">Transport</keyword>
<reference evidence="12 13" key="1">
    <citation type="submission" date="2024-02" db="EMBL/GenBank/DDBJ databases">
        <title>De novo assembly and annotation of 12 fungi associated with fruit tree decline syndrome in Ontario, Canada.</title>
        <authorList>
            <person name="Sulman M."/>
            <person name="Ellouze W."/>
            <person name="Ilyukhin E."/>
        </authorList>
    </citation>
    <scope>NUCLEOTIDE SEQUENCE [LARGE SCALE GENOMIC DNA]</scope>
    <source>
        <strain evidence="12 13">M169</strain>
    </source>
</reference>
<evidence type="ECO:0000256" key="7">
    <source>
        <dbReference type="ARBA" id="ARBA00023136"/>
    </source>
</evidence>
<dbReference type="InterPro" id="IPR003439">
    <property type="entry name" value="ABC_transporter-like_ATP-bd"/>
</dbReference>
<evidence type="ECO:0000256" key="8">
    <source>
        <dbReference type="SAM" id="MobiDB-lite"/>
    </source>
</evidence>
<dbReference type="PANTHER" id="PTHR24223:SF399">
    <property type="entry name" value="ABC TRANSPORTER ATNG"/>
    <property type="match status" value="1"/>
</dbReference>
<feature type="transmembrane region" description="Helical" evidence="9">
    <location>
        <begin position="26"/>
        <end position="43"/>
    </location>
</feature>
<evidence type="ECO:0000259" key="10">
    <source>
        <dbReference type="PROSITE" id="PS50893"/>
    </source>
</evidence>
<feature type="transmembrane region" description="Helical" evidence="9">
    <location>
        <begin position="520"/>
        <end position="540"/>
    </location>
</feature>
<evidence type="ECO:0000256" key="6">
    <source>
        <dbReference type="ARBA" id="ARBA00022989"/>
    </source>
</evidence>
<dbReference type="PROSITE" id="PS50929">
    <property type="entry name" value="ABC_TM1F"/>
    <property type="match status" value="1"/>
</dbReference>
<keyword evidence="6 9" id="KW-1133">Transmembrane helix</keyword>
<dbReference type="Pfam" id="PF00664">
    <property type="entry name" value="ABC_membrane"/>
    <property type="match status" value="1"/>
</dbReference>
<evidence type="ECO:0000256" key="5">
    <source>
        <dbReference type="ARBA" id="ARBA00022840"/>
    </source>
</evidence>
<dbReference type="Proteomes" id="UP001430848">
    <property type="component" value="Unassembled WGS sequence"/>
</dbReference>
<feature type="region of interest" description="Disordered" evidence="8">
    <location>
        <begin position="472"/>
        <end position="495"/>
    </location>
</feature>
<dbReference type="InterPro" id="IPR003593">
    <property type="entry name" value="AAA+_ATPase"/>
</dbReference>
<sequence length="631" mass="69403">MFRGATVSLIYSRALQIQDGLYDEHVGILMQILIGFIGGALICKDIGTNMKVWTDSVQERIALTSSVLSDMKAVKMTGLSKVLSTLIQAARIEETRLMGAFRTNLVWALLSAMTPGIWGPAATFAVFAIQASVQGTDSINTTNAFTALSLISLLCDPASTLVQSIVDVFAAVGCSDRIQKFLVSPQREDQRLTPDLWTPSEPSLSSNKAELELFAKNVEWDPLQGMAVSVDDVDIRPAASAEIILHGISFDIPRGSTAIVVGPIGSGKTTLLRALLGEITCERGTVGMCSGRVSYCSQTAWLPNTTIRQAICGPAEADAYESKWYEHVIDACALNQDLDLLQDGDQTIIGSASTALSGGQKQRVALARAVYARADIVILDDVLSALDSKTKKAVVENLLGKEGLLKKLKSTVVLVTHEQNYLSYADQVLALSNGQIKCAATYAELLQDGLLDVVDTTRTNDAENIEIEESRDKNFPSKWKENSHPKHDGTNSAADDARATGEWSTYKYYFKSIGLRDGSLFVVMTALSSFFMSFGTLWLLQRVYLRTSRQLRLLDLEAKSPLYSHFLEGINGLVTIRAFGWQKTREDELLRLLDRSQRPYYLMYFLSKTSPLRPKKEKIKSPRLNGRRVAK</sequence>
<dbReference type="PROSITE" id="PS50893">
    <property type="entry name" value="ABC_TRANSPORTER_2"/>
    <property type="match status" value="1"/>
</dbReference>
<keyword evidence="13" id="KW-1185">Reference proteome</keyword>
<gene>
    <name evidence="12" type="ORF">SLS63_005109</name>
</gene>
<dbReference type="EMBL" id="JAKNSF020000020">
    <property type="protein sequence ID" value="KAK7732430.1"/>
    <property type="molecule type" value="Genomic_DNA"/>
</dbReference>
<evidence type="ECO:0000256" key="2">
    <source>
        <dbReference type="ARBA" id="ARBA00022448"/>
    </source>
</evidence>
<keyword evidence="5" id="KW-0067">ATP-binding</keyword>
<dbReference type="SUPFAM" id="SSF52540">
    <property type="entry name" value="P-loop containing nucleoside triphosphate hydrolases"/>
    <property type="match status" value="1"/>
</dbReference>
<dbReference type="InterPro" id="IPR017871">
    <property type="entry name" value="ABC_transporter-like_CS"/>
</dbReference>
<feature type="domain" description="ABC transporter" evidence="10">
    <location>
        <begin position="228"/>
        <end position="458"/>
    </location>
</feature>
<proteinExistence type="predicted"/>
<dbReference type="Pfam" id="PF00005">
    <property type="entry name" value="ABC_tran"/>
    <property type="match status" value="1"/>
</dbReference>
<keyword evidence="7 9" id="KW-0472">Membrane</keyword>
<dbReference type="PROSITE" id="PS00211">
    <property type="entry name" value="ABC_TRANSPORTER_1"/>
    <property type="match status" value="1"/>
</dbReference>
<evidence type="ECO:0000256" key="1">
    <source>
        <dbReference type="ARBA" id="ARBA00004370"/>
    </source>
</evidence>
<feature type="transmembrane region" description="Helical" evidence="9">
    <location>
        <begin position="105"/>
        <end position="129"/>
    </location>
</feature>
<evidence type="ECO:0008006" key="14">
    <source>
        <dbReference type="Google" id="ProtNLM"/>
    </source>
</evidence>
<evidence type="ECO:0000259" key="11">
    <source>
        <dbReference type="PROSITE" id="PS50929"/>
    </source>
</evidence>
<dbReference type="SMART" id="SM00382">
    <property type="entry name" value="AAA"/>
    <property type="match status" value="1"/>
</dbReference>
<dbReference type="InterPro" id="IPR027417">
    <property type="entry name" value="P-loop_NTPase"/>
</dbReference>
<name>A0ABR1PC61_DIAER</name>
<organism evidence="12 13">
    <name type="scientific">Diaporthe eres</name>
    <name type="common">Phomopsis oblonga</name>
    <dbReference type="NCBI Taxonomy" id="83184"/>
    <lineage>
        <taxon>Eukaryota</taxon>
        <taxon>Fungi</taxon>
        <taxon>Dikarya</taxon>
        <taxon>Ascomycota</taxon>
        <taxon>Pezizomycotina</taxon>
        <taxon>Sordariomycetes</taxon>
        <taxon>Sordariomycetidae</taxon>
        <taxon>Diaporthales</taxon>
        <taxon>Diaporthaceae</taxon>
        <taxon>Diaporthe</taxon>
        <taxon>Diaporthe eres species complex</taxon>
    </lineage>
</organism>
<comment type="caution">
    <text evidence="12">The sequence shown here is derived from an EMBL/GenBank/DDBJ whole genome shotgun (WGS) entry which is preliminary data.</text>
</comment>
<feature type="domain" description="ABC transmembrane type-1" evidence="11">
    <location>
        <begin position="537"/>
        <end position="606"/>
    </location>
</feature>
<evidence type="ECO:0000313" key="13">
    <source>
        <dbReference type="Proteomes" id="UP001430848"/>
    </source>
</evidence>